<dbReference type="Proteomes" id="UP000831290">
    <property type="component" value="Chromosome"/>
</dbReference>
<gene>
    <name evidence="1" type="ORF">MQE35_12585</name>
</gene>
<proteinExistence type="predicted"/>
<dbReference type="AlphaFoldDB" id="A0A9E7D110"/>
<organism evidence="1 2">
    <name type="scientific">Abyssalbus ytuae</name>
    <dbReference type="NCBI Taxonomy" id="2926907"/>
    <lineage>
        <taxon>Bacteria</taxon>
        <taxon>Pseudomonadati</taxon>
        <taxon>Bacteroidota</taxon>
        <taxon>Flavobacteriia</taxon>
        <taxon>Flavobacteriales</taxon>
        <taxon>Flavobacteriaceae</taxon>
        <taxon>Abyssalbus</taxon>
    </lineage>
</organism>
<evidence type="ECO:0000313" key="1">
    <source>
        <dbReference type="EMBL" id="UOB16568.1"/>
    </source>
</evidence>
<dbReference type="KEGG" id="fbm:MQE35_12585"/>
<evidence type="ECO:0000313" key="2">
    <source>
        <dbReference type="Proteomes" id="UP000831290"/>
    </source>
</evidence>
<dbReference type="EMBL" id="CP094358">
    <property type="protein sequence ID" value="UOB16568.1"/>
    <property type="molecule type" value="Genomic_DNA"/>
</dbReference>
<dbReference type="RefSeq" id="WP_255841781.1">
    <property type="nucleotide sequence ID" value="NZ_CP094358.1"/>
</dbReference>
<sequence>MIVFQSDDFEIDLSVYGLTLNEESNSFKDNIIKSYSLPFTVDFDDDIFIKLGFPNIENITSFESIIKGKLIVDDKYFEAEIIVGEIIDESIELTLYYGEEVLKVYSSELKSLPWPVIIKTSLKDYAKSILNKSWPDVSHNFPKIFRHEIKEKNDYENFEYFVNNYNGSSFVDNIIDDTGEEILYLNKNVMAPCPYLLEIVRMIYRSEGKKVRGDIFNHPILKKTIYIPENYFEYFKGNTFDSFQFDRPDRNNNIDNNEIGIYEKIYPTDNLGSYKIKYNINLDPVLASYFNFRIFQVDSVSLEETIIFQAFSENNRVNISDEVTVNVDTNNQFNPIKIELTLKNYSGSISQYNSFEFAYQESRLNVFPNSYSLSDFMPDMTCGEFINAIKNWLNIDIKIKEDYVYINFLKDDIINYDTEDHSHLQDIKPRKKRNKERIFKLIYANKKEIIVDYSGQIYSDVDKRNNEEVKIEMEVQNAIIEQNYDIITAVYPEDNDDGLIFSIYDGLKNNQNVCLDFIEGKGIRIEDIYNELWKEWLHIRTNNFTFNDKFICHISDKLSLRSYIYKYNHKLLPVSFNKKRISQEFWEVDMQAETF</sequence>
<protein>
    <submittedName>
        <fullName evidence="1">Uncharacterized protein</fullName>
    </submittedName>
</protein>
<reference evidence="1" key="1">
    <citation type="submission" date="2022-03" db="EMBL/GenBank/DDBJ databases">
        <title>Description of Abyssus ytuae gen. nov., sp. nov., a novel member of the family Flavobacteriaceae isolated from the sediment of Mariana Trench.</title>
        <authorList>
            <person name="Zhang J."/>
            <person name="Xu X."/>
        </authorList>
    </citation>
    <scope>NUCLEOTIDE SEQUENCE</scope>
    <source>
        <strain evidence="1">MT3330</strain>
    </source>
</reference>
<name>A0A9E7D110_9FLAO</name>
<accession>A0A9E7D110</accession>
<keyword evidence="2" id="KW-1185">Reference proteome</keyword>